<reference evidence="3" key="2">
    <citation type="journal article" date="2018" name="Biosci. Biotechnol. Biochem.">
        <title>Polysaccharide hydrolase of the hadal zone amphipods Hirondellea gigas.</title>
        <authorList>
            <person name="Kobayashi H."/>
            <person name="Nagahama T."/>
            <person name="Arai W."/>
            <person name="Sasagawa Y."/>
            <person name="Umeda M."/>
            <person name="Hayashi T."/>
            <person name="Nikaido I."/>
            <person name="Watanabe H."/>
            <person name="Oguri K."/>
            <person name="Kitazato H."/>
            <person name="Fujioka K."/>
            <person name="Kido Y."/>
            <person name="Takami H."/>
        </authorList>
    </citation>
    <scope>NUCLEOTIDE SEQUENCE</scope>
    <source>
        <tissue evidence="3">Whole body</tissue>
    </source>
</reference>
<dbReference type="SUPFAM" id="SSF56496">
    <property type="entry name" value="Fibrinogen C-terminal domain-like"/>
    <property type="match status" value="1"/>
</dbReference>
<evidence type="ECO:0000259" key="2">
    <source>
        <dbReference type="PROSITE" id="PS51406"/>
    </source>
</evidence>
<dbReference type="PANTHER" id="PTHR19143">
    <property type="entry name" value="FIBRINOGEN/TENASCIN/ANGIOPOEITIN"/>
    <property type="match status" value="1"/>
</dbReference>
<dbReference type="InterPro" id="IPR050373">
    <property type="entry name" value="Fibrinogen_C-term_domain"/>
</dbReference>
<dbReference type="InterPro" id="IPR036056">
    <property type="entry name" value="Fibrinogen-like_C"/>
</dbReference>
<reference evidence="4" key="1">
    <citation type="submission" date="2017-11" db="EMBL/GenBank/DDBJ databases">
        <title>The sensing device of the deep-sea amphipod.</title>
        <authorList>
            <person name="Kobayashi H."/>
            <person name="Nagahama T."/>
            <person name="Arai W."/>
            <person name="Sasagawa Y."/>
            <person name="Umeda M."/>
            <person name="Hayashi T."/>
            <person name="Nikaido I."/>
            <person name="Watanabe H."/>
            <person name="Oguri K."/>
            <person name="Kitazato H."/>
            <person name="Fujioka K."/>
            <person name="Kido Y."/>
            <person name="Takami H."/>
        </authorList>
    </citation>
    <scope>NUCLEOTIDE SEQUENCE</scope>
    <source>
        <tissue evidence="4">Whole body</tissue>
    </source>
</reference>
<keyword evidence="1" id="KW-0732">Signal</keyword>
<accession>A0A2P2HXJ3</accession>
<evidence type="ECO:0000313" key="4">
    <source>
        <dbReference type="EMBL" id="LAC20582.1"/>
    </source>
</evidence>
<feature type="domain" description="Fibrinogen C-terminal" evidence="2">
    <location>
        <begin position="126"/>
        <end position="356"/>
    </location>
</feature>
<dbReference type="Gene3D" id="3.90.215.10">
    <property type="entry name" value="Gamma Fibrinogen, chain A, domain 1"/>
    <property type="match status" value="1"/>
</dbReference>
<sequence>MKLLITLAFIAAFLNGWCCSRTVKDGHFKAPSSLGDIFNKNRKKTPVMKDFNLHTNFIEYPSGENDLVIMNSIQENYERPEDLDNILTLLNDGTGLDMRQMWEYFSNRMKRIEKRIDHVKSQTSEILSRLSTVDCSTLAEGSPSGMYNLYIGSRATHAVRAKCDQETEGGGWTIILQRIAHESEDLATNFSRELRDYKVGFGDPETDFWIGLENVNQLSNSRDYQLRIDLEDFKGDTAFAHYEKFYLEDESHGYRMQVSGYRGNAGDSLTNLGKLDNYTAAGMMFSTYDEDRDTSHEINCSQHWAIGGWWFNRCSWANLMGPYRLPETGNGIGINWHMWRNKEYIKAASMMIRPTRSYN</sequence>
<name>A0A2P2HXJ3_9CRUS</name>
<dbReference type="InterPro" id="IPR002181">
    <property type="entry name" value="Fibrinogen_a/b/g_C_dom"/>
</dbReference>
<dbReference type="SMART" id="SM00186">
    <property type="entry name" value="FBG"/>
    <property type="match status" value="1"/>
</dbReference>
<feature type="chain" id="PRO_5033316949" evidence="1">
    <location>
        <begin position="21"/>
        <end position="359"/>
    </location>
</feature>
<dbReference type="PROSITE" id="PS51406">
    <property type="entry name" value="FIBRINOGEN_C_2"/>
    <property type="match status" value="1"/>
</dbReference>
<dbReference type="GO" id="GO:0005615">
    <property type="term" value="C:extracellular space"/>
    <property type="evidence" value="ECO:0007669"/>
    <property type="project" value="TreeGrafter"/>
</dbReference>
<dbReference type="AlphaFoldDB" id="A0A2P2HXJ3"/>
<organism evidence="3">
    <name type="scientific">Hirondellea gigas</name>
    <dbReference type="NCBI Taxonomy" id="1518452"/>
    <lineage>
        <taxon>Eukaryota</taxon>
        <taxon>Metazoa</taxon>
        <taxon>Ecdysozoa</taxon>
        <taxon>Arthropoda</taxon>
        <taxon>Crustacea</taxon>
        <taxon>Multicrustacea</taxon>
        <taxon>Malacostraca</taxon>
        <taxon>Eumalacostraca</taxon>
        <taxon>Peracarida</taxon>
        <taxon>Amphipoda</taxon>
        <taxon>Amphilochidea</taxon>
        <taxon>Lysianassida</taxon>
        <taxon>Lysianassidira</taxon>
        <taxon>Lysianassoidea</taxon>
        <taxon>Lysianassidae</taxon>
        <taxon>Hirondellea</taxon>
    </lineage>
</organism>
<dbReference type="NCBIfam" id="NF040941">
    <property type="entry name" value="GGGWT_bact"/>
    <property type="match status" value="1"/>
</dbReference>
<dbReference type="Pfam" id="PF00147">
    <property type="entry name" value="Fibrinogen_C"/>
    <property type="match status" value="1"/>
</dbReference>
<dbReference type="CDD" id="cd00087">
    <property type="entry name" value="FReD"/>
    <property type="match status" value="1"/>
</dbReference>
<evidence type="ECO:0000313" key="3">
    <source>
        <dbReference type="EMBL" id="LAB66350.1"/>
    </source>
</evidence>
<proteinExistence type="evidence at transcript level"/>
<evidence type="ECO:0000256" key="1">
    <source>
        <dbReference type="SAM" id="SignalP"/>
    </source>
</evidence>
<protein>
    <submittedName>
        <fullName evidence="3">Techylectin-5A-like</fullName>
    </submittedName>
</protein>
<dbReference type="EMBL" id="IACT01001222">
    <property type="protein sequence ID" value="LAC20582.1"/>
    <property type="molecule type" value="mRNA"/>
</dbReference>
<feature type="signal peptide" evidence="1">
    <location>
        <begin position="1"/>
        <end position="20"/>
    </location>
</feature>
<dbReference type="EMBL" id="IACF01000585">
    <property type="protein sequence ID" value="LAB66350.1"/>
    <property type="molecule type" value="mRNA"/>
</dbReference>
<dbReference type="InterPro" id="IPR014716">
    <property type="entry name" value="Fibrinogen_a/b/g_C_1"/>
</dbReference>